<dbReference type="GO" id="GO:0005737">
    <property type="term" value="C:cytoplasm"/>
    <property type="evidence" value="ECO:0007669"/>
    <property type="project" value="TreeGrafter"/>
</dbReference>
<proteinExistence type="predicted"/>
<reference evidence="2 3" key="1">
    <citation type="journal article" date="2017" name="Mycologia">
        <title>Bifiguratus adelaidae, gen. et sp. nov., a new member of Mucoromycotina in endophytic and soil-dwelling habitats.</title>
        <authorList>
            <person name="Torres-Cruz T.J."/>
            <person name="Billingsley Tobias T.L."/>
            <person name="Almatruk M."/>
            <person name="Hesse C."/>
            <person name="Kuske C.R."/>
            <person name="Desiro A."/>
            <person name="Benucci G.M."/>
            <person name="Bonito G."/>
            <person name="Stajich J.E."/>
            <person name="Dunlap C."/>
            <person name="Arnold A.E."/>
            <person name="Porras-Alfaro A."/>
        </authorList>
    </citation>
    <scope>NUCLEOTIDE SEQUENCE [LARGE SCALE GENOMIC DNA]</scope>
    <source>
        <strain evidence="2 3">AZ0501</strain>
    </source>
</reference>
<keyword evidence="3" id="KW-1185">Reference proteome</keyword>
<dbReference type="Proteomes" id="UP000242875">
    <property type="component" value="Unassembled WGS sequence"/>
</dbReference>
<feature type="domain" description="Amidohydrolase-related" evidence="1">
    <location>
        <begin position="141"/>
        <end position="478"/>
    </location>
</feature>
<dbReference type="InterPro" id="IPR011059">
    <property type="entry name" value="Metal-dep_hydrolase_composite"/>
</dbReference>
<protein>
    <recommendedName>
        <fullName evidence="1">Amidohydrolase-related domain-containing protein</fullName>
    </recommendedName>
</protein>
<dbReference type="Gene3D" id="3.20.20.140">
    <property type="entry name" value="Metal-dependent hydrolases"/>
    <property type="match status" value="2"/>
</dbReference>
<dbReference type="AlphaFoldDB" id="A0A261Y3G8"/>
<evidence type="ECO:0000259" key="1">
    <source>
        <dbReference type="Pfam" id="PF01979"/>
    </source>
</evidence>
<accession>A0A261Y3G8</accession>
<dbReference type="EMBL" id="MVBO01000021">
    <property type="protein sequence ID" value="OZJ05153.1"/>
    <property type="molecule type" value="Genomic_DNA"/>
</dbReference>
<dbReference type="SUPFAM" id="SSF51338">
    <property type="entry name" value="Composite domain of metallo-dependent hydrolases"/>
    <property type="match status" value="2"/>
</dbReference>
<dbReference type="PANTHER" id="PTHR43668:SF5">
    <property type="entry name" value="AMIDOHYDROLASE 3 DOMAIN-CONTAINING PROTEIN"/>
    <property type="match status" value="1"/>
</dbReference>
<dbReference type="OrthoDB" id="10258955at2759"/>
<dbReference type="GO" id="GO:0004038">
    <property type="term" value="F:allantoinase activity"/>
    <property type="evidence" value="ECO:0007669"/>
    <property type="project" value="TreeGrafter"/>
</dbReference>
<sequence>MEKSFRQDAPRSSWRKGVSIALAGLLAGTLYLSANLPTTRLGFEGRVEPARVSISSASFHEGLSKCSALRSTVGTSAVRTRNPRAVKGTKPVLIKNGILWTDNQYIHGKTLLLDEGIIKEIDAAVEVDASSVDVIDAAGRIVTPGLIDMHSHMGVGSWPSLEATEDTNEMTDPLTPAVRVLDGFNPSDPAIKIVASGGITTTLILPGSGNIMGGEATAIKLRPMPNLSVEDMQVSAGVVDEEKKWRYMKMACGENPKRFYGGQGKIPSTRLGEAYLFRQRMQKARQLKRAQEAWCERAQQLQGRHQLIAEPFPEDIDQESLIALLRGDVLLNVHCYEPMDIEAMVRHSVEFNFTIAAFHHALQAHKVTEIIKRGRGNITVATFADMWGYKKEAFPASVHAPKILTDAGIPVAFKSDHAVLNSQDLVYESAKAYHYGLNEHLALAAVTSVPAHAMGIAHRVGRLAVGMDADVVIWEQHPLTLGARPTEVIIDGVPQDFGEERALTEMASQEATVIDRARLPPNSKPSMELEDHGHGYTNFQEACLQPTSSLVLRNVSKIYLDKDVVLDSEEEQVVIVKDGWLACAGSDCGKDKADWPNNAPVFNLQGGHILPGLVSTGARLGMLEIESEESTLDGVSEYDVNDPNVDKKLARAIDGVKMGGLHLEKAYKAGVLTTITNPISFEFFTGISAAFKTGGQNTVLDDDIVIADEAALHLVLGNTAVKKNLPISRQVATIRNLLTDGLKSTTTTVFKNAAVGKLPIVVYTENKDEIASVIQIQRHLRRLGGNPKFVIMGGIESWMVADHLADADIPVILRPARCTPTHFHAQHCLVGPPITPHTALDILLEKGVKVGLASLDADDGYVRNLIWDAGWNLATNPKLTQVDAVGLVSWNIADMFQLKSDVGRIKQGARAEFVAYNGNPFEFGTEVQLIVGGGRKGVECFPKQI</sequence>
<dbReference type="GO" id="GO:0006145">
    <property type="term" value="P:purine nucleobase catabolic process"/>
    <property type="evidence" value="ECO:0007669"/>
    <property type="project" value="TreeGrafter"/>
</dbReference>
<organism evidence="2 3">
    <name type="scientific">Bifiguratus adelaidae</name>
    <dbReference type="NCBI Taxonomy" id="1938954"/>
    <lineage>
        <taxon>Eukaryota</taxon>
        <taxon>Fungi</taxon>
        <taxon>Fungi incertae sedis</taxon>
        <taxon>Mucoromycota</taxon>
        <taxon>Mucoromycotina</taxon>
        <taxon>Endogonomycetes</taxon>
        <taxon>Endogonales</taxon>
        <taxon>Endogonales incertae sedis</taxon>
        <taxon>Bifiguratus</taxon>
    </lineage>
</organism>
<dbReference type="SUPFAM" id="SSF51556">
    <property type="entry name" value="Metallo-dependent hydrolases"/>
    <property type="match status" value="1"/>
</dbReference>
<dbReference type="PANTHER" id="PTHR43668">
    <property type="entry name" value="ALLANTOINASE"/>
    <property type="match status" value="1"/>
</dbReference>
<dbReference type="InterPro" id="IPR032466">
    <property type="entry name" value="Metal_Hydrolase"/>
</dbReference>
<evidence type="ECO:0000313" key="2">
    <source>
        <dbReference type="EMBL" id="OZJ05153.1"/>
    </source>
</evidence>
<dbReference type="InterPro" id="IPR006680">
    <property type="entry name" value="Amidohydro-rel"/>
</dbReference>
<name>A0A261Y3G8_9FUNG</name>
<dbReference type="Pfam" id="PF01979">
    <property type="entry name" value="Amidohydro_1"/>
    <property type="match status" value="1"/>
</dbReference>
<dbReference type="InterPro" id="IPR050138">
    <property type="entry name" value="DHOase/Allantoinase_Hydrolase"/>
</dbReference>
<comment type="caution">
    <text evidence="2">The sequence shown here is derived from an EMBL/GenBank/DDBJ whole genome shotgun (WGS) entry which is preliminary data.</text>
</comment>
<evidence type="ECO:0000313" key="3">
    <source>
        <dbReference type="Proteomes" id="UP000242875"/>
    </source>
</evidence>
<gene>
    <name evidence="2" type="ORF">BZG36_02194</name>
</gene>